<feature type="transmembrane region" description="Helical" evidence="2">
    <location>
        <begin position="573"/>
        <end position="590"/>
    </location>
</feature>
<dbReference type="OrthoDB" id="347244at2759"/>
<organism evidence="3 5">
    <name type="scientific">Plasmodiophora brassicae</name>
    <name type="common">Clubroot disease agent</name>
    <dbReference type="NCBI Taxonomy" id="37360"/>
    <lineage>
        <taxon>Eukaryota</taxon>
        <taxon>Sar</taxon>
        <taxon>Rhizaria</taxon>
        <taxon>Endomyxa</taxon>
        <taxon>Phytomyxea</taxon>
        <taxon>Plasmodiophorida</taxon>
        <taxon>Plasmodiophoridae</taxon>
        <taxon>Plasmodiophora</taxon>
    </lineage>
</organism>
<dbReference type="OMA" id="EVCVCCL"/>
<dbReference type="InterPro" id="IPR031390">
    <property type="entry name" value="OFCC1"/>
</dbReference>
<dbReference type="EMBL" id="CDSF01000082">
    <property type="protein sequence ID" value="CEO98020.1"/>
    <property type="molecule type" value="Genomic_DNA"/>
</dbReference>
<keyword evidence="2" id="KW-0472">Membrane</keyword>
<keyword evidence="5" id="KW-1185">Reference proteome</keyword>
<reference evidence="4 6" key="2">
    <citation type="submission" date="2018-03" db="EMBL/GenBank/DDBJ databases">
        <authorList>
            <person name="Fogelqvist J."/>
        </authorList>
    </citation>
    <scope>NUCLEOTIDE SEQUENCE [LARGE SCALE GENOMIC DNA]</scope>
</reference>
<evidence type="ECO:0000313" key="6">
    <source>
        <dbReference type="Proteomes" id="UP000290189"/>
    </source>
</evidence>
<keyword evidence="2" id="KW-0812">Transmembrane</keyword>
<keyword evidence="2" id="KW-1133">Transmembrane helix</keyword>
<dbReference type="STRING" id="37360.A0A0G4IRZ0"/>
<feature type="transmembrane region" description="Helical" evidence="2">
    <location>
        <begin position="597"/>
        <end position="618"/>
    </location>
</feature>
<gene>
    <name evidence="3" type="ORF">PBRA_006134</name>
    <name evidence="4" type="ORF">PLBR_LOCUS3371</name>
</gene>
<feature type="transmembrane region" description="Helical" evidence="2">
    <location>
        <begin position="669"/>
        <end position="691"/>
    </location>
</feature>
<feature type="compositionally biased region" description="Basic and acidic residues" evidence="1">
    <location>
        <begin position="881"/>
        <end position="902"/>
    </location>
</feature>
<evidence type="ECO:0000313" key="5">
    <source>
        <dbReference type="Proteomes" id="UP000039324"/>
    </source>
</evidence>
<dbReference type="PANTHER" id="PTHR33862:SF3">
    <property type="entry name" value="OROFACIAL CLEFT 1 CANDIDATE GENE 1 PROTEIN"/>
    <property type="match status" value="1"/>
</dbReference>
<dbReference type="AlphaFoldDB" id="A0A0G4IRZ0"/>
<feature type="region of interest" description="Disordered" evidence="1">
    <location>
        <begin position="1"/>
        <end position="61"/>
    </location>
</feature>
<feature type="transmembrane region" description="Helical" evidence="2">
    <location>
        <begin position="711"/>
        <end position="738"/>
    </location>
</feature>
<evidence type="ECO:0000256" key="1">
    <source>
        <dbReference type="SAM" id="MobiDB-lite"/>
    </source>
</evidence>
<feature type="region of interest" description="Disordered" evidence="1">
    <location>
        <begin position="875"/>
        <end position="902"/>
    </location>
</feature>
<dbReference type="PANTHER" id="PTHR33862">
    <property type="entry name" value="OROFACIAL CLEFT 1 CANDIDATE GENE 1 PROTEIN"/>
    <property type="match status" value="1"/>
</dbReference>
<accession>A0A0G4IRZ0</accession>
<feature type="transmembrane region" description="Helical" evidence="2">
    <location>
        <begin position="624"/>
        <end position="648"/>
    </location>
</feature>
<dbReference type="Proteomes" id="UP000290189">
    <property type="component" value="Unassembled WGS sequence"/>
</dbReference>
<dbReference type="EMBL" id="OVEO01000005">
    <property type="protein sequence ID" value="SPQ96156.1"/>
    <property type="molecule type" value="Genomic_DNA"/>
</dbReference>
<evidence type="ECO:0000256" key="2">
    <source>
        <dbReference type="SAM" id="Phobius"/>
    </source>
</evidence>
<evidence type="ECO:0000313" key="3">
    <source>
        <dbReference type="EMBL" id="CEO98020.1"/>
    </source>
</evidence>
<proteinExistence type="predicted"/>
<reference evidence="3 5" key="1">
    <citation type="submission" date="2015-02" db="EMBL/GenBank/DDBJ databases">
        <authorList>
            <person name="Chooi Y.-H."/>
        </authorList>
    </citation>
    <scope>NUCLEOTIDE SEQUENCE [LARGE SCALE GENOMIC DNA]</scope>
    <source>
        <strain evidence="3">E3</strain>
    </source>
</reference>
<protein>
    <submittedName>
        <fullName evidence="3">Uncharacterized protein</fullName>
    </submittedName>
</protein>
<geneLocation type="mitochondrion" evidence="4"/>
<evidence type="ECO:0000313" key="4">
    <source>
        <dbReference type="EMBL" id="SPQ96156.1"/>
    </source>
</evidence>
<name>A0A0G4IRZ0_PLABS</name>
<dbReference type="Proteomes" id="UP000039324">
    <property type="component" value="Unassembled WGS sequence"/>
</dbReference>
<keyword evidence="4" id="KW-0496">Mitochondrion</keyword>
<sequence>MAGDGGTGVVPVDLTLIVREGTAEPDGEERRQPRPIPLSPFSVDAATTSLPSGEAGGDPVSVPGYDITSLPKLVPLAEGLPGGSAFRDESDLERQLQDMLDEAAVVPDDIIPGAASGPLQEVARLKREVLDEAVPNFDDALRKRCEGQIMLVGSIDTKTIEREEQRLESQRIRALQEQAARDRAAARAMVLRERAAKAKVLSETRETMKGVRLREERLRVLHEAHLREQQIAFRHAESNLHRVLLDKMGTLRSFYGEVQTADDLYGGARSRKYTVEWTGAPQPIRIRIDTIRAVKNKLAAGRYVVLVSLFDKLGGVALHWSGLDRERWCGNTPNPVLHSGKFYDLDLSFSQDDNRIYVACPSRNQIRPSMALVFELFLCRGRHSPSNQVVGWGAFPLSLPDSNIVHGRYRVPLLRGPVDTSIVKYDQIERRVCNDLDNWLANLYFDVRRLSGILPGMPDVHVSMQFTNRLLHIPEQDAGKAAESTTIVQVEQTSSSSTSTSMFDENPEWASEGPSFLEPAHPTLRAKQLEPYRFHLSTEHETRWGSALPERLRFLKNELLADLSLTKWRTADFWLMMTLIGVVCWFRIYTHYVAEWLLLNLLTVPVLDFSIKGYSVLIRYPVDAITMAGEIAVVLIGGAFNLALFVMMSIGMYTAQQVLDSFPASVSRIMFAGGLATILDPILVFIVDASIQNWNGDAFKLYNYFQASDGSGVPGIFLTLFLLSIYLVVAVTAFYTYILRVHMNGRMLDVYHRLRGDPSSFFVPEDMEISLRNLRWIVGRAQKWKGADGSSRKIVTTVFTSSDHLDATFQERSIHLAIYTQAMNGERELFRHFLRRADGTILELFDSADAFDKDATDGSMAADPNLLDEMLALKPPTQTNAKEKMPASPPDRTDETQRLLPS</sequence>